<name>A0A7Y4NC65_9BACT</name>
<keyword evidence="1" id="KW-1133">Transmembrane helix</keyword>
<feature type="transmembrane region" description="Helical" evidence="1">
    <location>
        <begin position="332"/>
        <end position="353"/>
    </location>
</feature>
<accession>A0A7Y4NC65</accession>
<feature type="transmembrane region" description="Helical" evidence="1">
    <location>
        <begin position="174"/>
        <end position="190"/>
    </location>
</feature>
<organism evidence="2 3">
    <name type="scientific">Corallococcus exercitus</name>
    <dbReference type="NCBI Taxonomy" id="2316736"/>
    <lineage>
        <taxon>Bacteria</taxon>
        <taxon>Pseudomonadati</taxon>
        <taxon>Myxococcota</taxon>
        <taxon>Myxococcia</taxon>
        <taxon>Myxococcales</taxon>
        <taxon>Cystobacterineae</taxon>
        <taxon>Myxococcaceae</taxon>
        <taxon>Corallococcus</taxon>
    </lineage>
</organism>
<dbReference type="Proteomes" id="UP000528460">
    <property type="component" value="Unassembled WGS sequence"/>
</dbReference>
<comment type="caution">
    <text evidence="2">The sequence shown here is derived from an EMBL/GenBank/DDBJ whole genome shotgun (WGS) entry which is preliminary data.</text>
</comment>
<evidence type="ECO:0000256" key="1">
    <source>
        <dbReference type="SAM" id="Phobius"/>
    </source>
</evidence>
<dbReference type="RefSeq" id="WP_171413209.1">
    <property type="nucleotide sequence ID" value="NZ_JABFJW010000043.1"/>
</dbReference>
<keyword evidence="1" id="KW-0472">Membrane</keyword>
<evidence type="ECO:0000313" key="2">
    <source>
        <dbReference type="EMBL" id="NOK08993.1"/>
    </source>
</evidence>
<dbReference type="PANTHER" id="PTHR38454:SF1">
    <property type="entry name" value="INTEGRAL MEMBRANE PROTEIN"/>
    <property type="match status" value="1"/>
</dbReference>
<feature type="transmembrane region" description="Helical" evidence="1">
    <location>
        <begin position="373"/>
        <end position="389"/>
    </location>
</feature>
<evidence type="ECO:0000313" key="3">
    <source>
        <dbReference type="Proteomes" id="UP000528460"/>
    </source>
</evidence>
<feature type="transmembrane region" description="Helical" evidence="1">
    <location>
        <begin position="98"/>
        <end position="119"/>
    </location>
</feature>
<reference evidence="2 3" key="1">
    <citation type="submission" date="2020-05" db="EMBL/GenBank/DDBJ databases">
        <authorList>
            <person name="Whitworth D."/>
        </authorList>
    </citation>
    <scope>NUCLEOTIDE SEQUENCE [LARGE SCALE GENOMIC DNA]</scope>
    <source>
        <strain evidence="2 3">CA046A</strain>
    </source>
</reference>
<feature type="transmembrane region" description="Helical" evidence="1">
    <location>
        <begin position="220"/>
        <end position="241"/>
    </location>
</feature>
<dbReference type="InterPro" id="IPR018580">
    <property type="entry name" value="Uncharacterised_YfhO"/>
</dbReference>
<feature type="transmembrane region" description="Helical" evidence="1">
    <location>
        <begin position="126"/>
        <end position="145"/>
    </location>
</feature>
<gene>
    <name evidence="2" type="ORF">HNS30_08115</name>
</gene>
<feature type="transmembrane region" description="Helical" evidence="1">
    <location>
        <begin position="401"/>
        <end position="423"/>
    </location>
</feature>
<feature type="transmembrane region" description="Helical" evidence="1">
    <location>
        <begin position="300"/>
        <end position="320"/>
    </location>
</feature>
<dbReference type="AlphaFoldDB" id="A0A7Y4NC65"/>
<protein>
    <submittedName>
        <fullName evidence="2">YfhO family protein</fullName>
    </submittedName>
</protein>
<feature type="transmembrane region" description="Helical" evidence="1">
    <location>
        <begin position="763"/>
        <end position="782"/>
    </location>
</feature>
<sequence>MSSTSPLHRRELLSVLGALSAATLLFFHRLLVSGGVFCERDMLRVCLPAKWLWVQAVRQGEWPDWTPFDSLGQPFAGATVTGAFHPANLLGLLVEGPAMLTLMVLVCYPVAALGTYVLLRRWGARPGAAGVGALGFAFGGALVSLTNSLPYLQAAMALPWLLVATDAVLKHASWAAAGAVGLVLGTLLFAGDPQGFAVGGATVLAVAAFGPLEGAPRRKVLLAAGAGLGLALLVSAVQLHASASVLREAFAERRSLETAQLWSTHPLRLLDMTLGNVFALERPLRASVAEGLLGTQVNDFWLRSLYVGLPVLLLTGVAAASRWRERRVRLALGLTALFVLLMFGRHTPLYALVYEVLPPWRPFRYPEKLSVHVAFWLAVLAGLGAESLLAREAPGRRGAAWGLGGMGLGVLLLAVTGTGAHLADALRGLFSGRPELWPEVARQVGERLTEGGLRTGSICLALGLLLFWKKLQPRHLALVLVTVVAVDLAWVTEPVYVSCDPALMEAQPPFVEAMRQRVGGETLLGRTRVYSAVESLQQPDLEGLSPDDMEAAANLTMLVPDVGARWGVEAANWYLPMLSARVGALLKDQRQWWRRYAGLAGVGFFTLDAPQVQKRGMQKYVVAENAPFGVQLLANPLALPRAYLAAPRCVAGPEESLALITSNGFVPGRQAAVECRTPLPQPAPDAELGSVRVVERGPDGSTVEVDAKQPAVLVASEAYFSGWTATVDGAPAEVLPTNHAFLGVALPVGRHQVVWRFIPPGRGLALAVSGLGLGLCLFPWLLRLQRARRAPRERTGT</sequence>
<dbReference type="PANTHER" id="PTHR38454">
    <property type="entry name" value="INTEGRAL MEMBRANE PROTEIN-RELATED"/>
    <property type="match status" value="1"/>
</dbReference>
<dbReference type="EMBL" id="JABFJW010000043">
    <property type="protein sequence ID" value="NOK08993.1"/>
    <property type="molecule type" value="Genomic_DNA"/>
</dbReference>
<proteinExistence type="predicted"/>
<dbReference type="Pfam" id="PF09586">
    <property type="entry name" value="YfhO"/>
    <property type="match status" value="1"/>
</dbReference>
<keyword evidence="1" id="KW-0812">Transmembrane</keyword>